<sequence length="331" mass="38162">MRILFLETHPMWIHGLPNGFKDLGHSIKLVNPNDEALLLSAIKQFQPNLIITIGWTDANDTLEKQSKIGHYTQSSGIPHIYWATEDPGYTESFTLPLIERAKPDMVFTICKEKLPFYQALGIEAGYMDFGYHSSTHFPVKPVRHYKSHAALVANGYPQLYEKMPDHLRFTSLVSLVDPILERKLSIFFYGRYWDEMKKIFINEVPSNYLKGYLHYTLANQVYSSADIVIGVQNKKFQVTQRTYEILASGGLLLATDTPAIREHFTPHRDLIVSSSAEETSNLLDFYFNKPEVMNKIKQNGIKAVERHSYTARAENMIKQLRNKQIIPWYID</sequence>
<evidence type="ECO:0000259" key="2">
    <source>
        <dbReference type="Pfam" id="PF13524"/>
    </source>
</evidence>
<protein>
    <submittedName>
        <fullName evidence="3">Spore maturation protein CgeB</fullName>
    </submittedName>
</protein>
<feature type="domain" description="Spore protein YkvP N-terminal" evidence="1">
    <location>
        <begin position="3"/>
        <end position="110"/>
    </location>
</feature>
<evidence type="ECO:0000259" key="1">
    <source>
        <dbReference type="Pfam" id="PF12996"/>
    </source>
</evidence>
<dbReference type="EMBL" id="JAUSUO010000008">
    <property type="protein sequence ID" value="MDQ0344174.1"/>
    <property type="molecule type" value="Genomic_DNA"/>
</dbReference>
<comment type="caution">
    <text evidence="3">The sequence shown here is derived from an EMBL/GenBank/DDBJ whole genome shotgun (WGS) entry which is preliminary data.</text>
</comment>
<gene>
    <name evidence="3" type="ORF">J2S14_003015</name>
</gene>
<dbReference type="Gene3D" id="3.40.50.2000">
    <property type="entry name" value="Glycogen Phosphorylase B"/>
    <property type="match status" value="1"/>
</dbReference>
<name>A0ABU0D6Y4_9BACI</name>
<dbReference type="RefSeq" id="WP_244682450.1">
    <property type="nucleotide sequence ID" value="NZ_JALIRM010000011.1"/>
</dbReference>
<dbReference type="InterPro" id="IPR055259">
    <property type="entry name" value="YkvP/CgeB_Glyco_trans-like"/>
</dbReference>
<dbReference type="Proteomes" id="UP001232343">
    <property type="component" value="Unassembled WGS sequence"/>
</dbReference>
<feature type="domain" description="Spore protein YkvP/CgeB glycosyl transferase-like" evidence="2">
    <location>
        <begin position="176"/>
        <end position="317"/>
    </location>
</feature>
<accession>A0ABU0D6Y4</accession>
<proteinExistence type="predicted"/>
<organism evidence="3 4">
    <name type="scientific">Lederbergia wuyishanensis</name>
    <dbReference type="NCBI Taxonomy" id="1347903"/>
    <lineage>
        <taxon>Bacteria</taxon>
        <taxon>Bacillati</taxon>
        <taxon>Bacillota</taxon>
        <taxon>Bacilli</taxon>
        <taxon>Bacillales</taxon>
        <taxon>Bacillaceae</taxon>
        <taxon>Lederbergia</taxon>
    </lineage>
</organism>
<evidence type="ECO:0000313" key="3">
    <source>
        <dbReference type="EMBL" id="MDQ0344174.1"/>
    </source>
</evidence>
<reference evidence="3 4" key="1">
    <citation type="submission" date="2023-07" db="EMBL/GenBank/DDBJ databases">
        <title>Genomic Encyclopedia of Type Strains, Phase IV (KMG-IV): sequencing the most valuable type-strain genomes for metagenomic binning, comparative biology and taxonomic classification.</title>
        <authorList>
            <person name="Goeker M."/>
        </authorList>
    </citation>
    <scope>NUCLEOTIDE SEQUENCE [LARGE SCALE GENOMIC DNA]</scope>
    <source>
        <strain evidence="3 4">DSM 27848</strain>
    </source>
</reference>
<evidence type="ECO:0000313" key="4">
    <source>
        <dbReference type="Proteomes" id="UP001232343"/>
    </source>
</evidence>
<dbReference type="Pfam" id="PF12996">
    <property type="entry name" value="DUF3880"/>
    <property type="match status" value="1"/>
</dbReference>
<keyword evidence="4" id="KW-1185">Reference proteome</keyword>
<dbReference type="InterPro" id="IPR024542">
    <property type="entry name" value="YkvP_N"/>
</dbReference>
<dbReference type="Pfam" id="PF13524">
    <property type="entry name" value="Glyco_trans_1_2"/>
    <property type="match status" value="1"/>
</dbReference>